<evidence type="ECO:0000313" key="1">
    <source>
        <dbReference type="EMBL" id="KAG5595656.1"/>
    </source>
</evidence>
<dbReference type="Proteomes" id="UP000824120">
    <property type="component" value="Chromosome 7"/>
</dbReference>
<dbReference type="PANTHER" id="PTHR36810">
    <property type="entry name" value="BNACNNG47150D PROTEIN"/>
    <property type="match status" value="1"/>
</dbReference>
<comment type="caution">
    <text evidence="1">The sequence shown here is derived from an EMBL/GenBank/DDBJ whole genome shotgun (WGS) entry which is preliminary data.</text>
</comment>
<dbReference type="OrthoDB" id="1291519at2759"/>
<reference evidence="1 2" key="1">
    <citation type="submission" date="2020-09" db="EMBL/GenBank/DDBJ databases">
        <title>De no assembly of potato wild relative species, Solanum commersonii.</title>
        <authorList>
            <person name="Cho K."/>
        </authorList>
    </citation>
    <scope>NUCLEOTIDE SEQUENCE [LARGE SCALE GENOMIC DNA]</scope>
    <source>
        <strain evidence="1">LZ3.2</strain>
        <tissue evidence="1">Leaf</tissue>
    </source>
</reference>
<accession>A0A9J5Y7W7</accession>
<proteinExistence type="predicted"/>
<sequence length="165" mass="18881">MPGTIQVSVFNFKNISSSSICLWVSMGKRAYQTWDKGDFSFPLTTFRDNLVVRLEDVEGNEISRKEVETLSIVEKGCWDDVFQLEGGHYVHMKLQFSLSEDERNLIRNVRESALKKKQDKVPVTIVKYKGAAVPMRDTFALSLPITREFSGLITHSKNYINGRKT</sequence>
<dbReference type="EMBL" id="JACXVP010000007">
    <property type="protein sequence ID" value="KAG5595656.1"/>
    <property type="molecule type" value="Genomic_DNA"/>
</dbReference>
<gene>
    <name evidence="1" type="ORF">H5410_036888</name>
</gene>
<protein>
    <submittedName>
        <fullName evidence="1">Uncharacterized protein</fullName>
    </submittedName>
</protein>
<name>A0A9J5Y7W7_SOLCO</name>
<organism evidence="1 2">
    <name type="scientific">Solanum commersonii</name>
    <name type="common">Commerson's wild potato</name>
    <name type="synonym">Commerson's nightshade</name>
    <dbReference type="NCBI Taxonomy" id="4109"/>
    <lineage>
        <taxon>Eukaryota</taxon>
        <taxon>Viridiplantae</taxon>
        <taxon>Streptophyta</taxon>
        <taxon>Embryophyta</taxon>
        <taxon>Tracheophyta</taxon>
        <taxon>Spermatophyta</taxon>
        <taxon>Magnoliopsida</taxon>
        <taxon>eudicotyledons</taxon>
        <taxon>Gunneridae</taxon>
        <taxon>Pentapetalae</taxon>
        <taxon>asterids</taxon>
        <taxon>lamiids</taxon>
        <taxon>Solanales</taxon>
        <taxon>Solanaceae</taxon>
        <taxon>Solanoideae</taxon>
        <taxon>Solaneae</taxon>
        <taxon>Solanum</taxon>
    </lineage>
</organism>
<dbReference type="AlphaFoldDB" id="A0A9J5Y7W7"/>
<evidence type="ECO:0000313" key="2">
    <source>
        <dbReference type="Proteomes" id="UP000824120"/>
    </source>
</evidence>
<keyword evidence="2" id="KW-1185">Reference proteome</keyword>
<dbReference type="PANTHER" id="PTHR36810:SF1">
    <property type="entry name" value="OS05G0232200 PROTEIN"/>
    <property type="match status" value="1"/>
</dbReference>